<sequence>MEHEQLYLTQQRENGSGFPVSIHGSSLDCSNANLFPAVATDDLLYIAGGEMYEADSTGAVSMYYQASTIAIDITQSWSNQTVGATVVQDPDGMIFVRQPLLFYDKPRNKVSRYGGWPYEESDFPSILWSFTAGTNNVNWKNETSPSLDGLSNNSPGPFASAHTYTDTTYYNFGGNVVPPGELPSMTVLSGLVTRNLQAQSWANSTADLPNQSPYRTQARMVHAPNFGGKGFLVMVGGESPPTEASTYETGSSLTDMATITLYDIESQTWFTQTATGDIPPPRSEFCAVGAASSSGRHFEVFVYGGSTNNTYDLNAADDEGYLNVYTLSLPAFRWFKSNSTTPARRACHTCSVIGKRQMISVGGRLPSSLQALGYEQDPWASGIGVFDMTEFAWVDHYDAAAKDYVSPDVVKAYYQNNYEKPAFSDPTLASVFAFTPLANSSNSTSPNGSNSSDGPSKSSSNTGAIVGGVVGGIAVIAAILFGVWFFLRRRKQQRARAAQQESESSELYTKPQYTEEYSPPVFEADPSASRSELDSSISPKPQFVAELPGDEQQQRPPHGAVRK</sequence>
<keyword evidence="4" id="KW-0812">Transmembrane</keyword>
<proteinExistence type="predicted"/>
<name>A0AA38X168_9EURO</name>
<dbReference type="AlphaFoldDB" id="A0AA38X168"/>
<evidence type="ECO:0000256" key="3">
    <source>
        <dbReference type="SAM" id="MobiDB-lite"/>
    </source>
</evidence>
<protein>
    <recommendedName>
        <fullName evidence="7">Kelch repeat protein</fullName>
    </recommendedName>
</protein>
<dbReference type="EMBL" id="JAPDRK010000018">
    <property type="protein sequence ID" value="KAJ9604855.1"/>
    <property type="molecule type" value="Genomic_DNA"/>
</dbReference>
<dbReference type="InterPro" id="IPR011043">
    <property type="entry name" value="Gal_Oxase/kelch_b-propeller"/>
</dbReference>
<gene>
    <name evidence="5" type="ORF">H2200_010970</name>
</gene>
<feature type="compositionally biased region" description="Low complexity" evidence="3">
    <location>
        <begin position="497"/>
        <end position="506"/>
    </location>
</feature>
<dbReference type="Proteomes" id="UP001172673">
    <property type="component" value="Unassembled WGS sequence"/>
</dbReference>
<dbReference type="PANTHER" id="PTHR46093">
    <property type="entry name" value="ACYL-COA-BINDING DOMAIN-CONTAINING PROTEIN 5"/>
    <property type="match status" value="1"/>
</dbReference>
<dbReference type="Gene3D" id="2.120.10.80">
    <property type="entry name" value="Kelch-type beta propeller"/>
    <property type="match status" value="1"/>
</dbReference>
<dbReference type="Gene3D" id="1.20.5.510">
    <property type="entry name" value="Single helix bin"/>
    <property type="match status" value="1"/>
</dbReference>
<keyword evidence="2" id="KW-0677">Repeat</keyword>
<evidence type="ECO:0000256" key="1">
    <source>
        <dbReference type="ARBA" id="ARBA00022441"/>
    </source>
</evidence>
<evidence type="ECO:0008006" key="7">
    <source>
        <dbReference type="Google" id="ProtNLM"/>
    </source>
</evidence>
<keyword evidence="4" id="KW-0472">Membrane</keyword>
<feature type="region of interest" description="Disordered" evidence="3">
    <location>
        <begin position="497"/>
        <end position="563"/>
    </location>
</feature>
<feature type="region of interest" description="Disordered" evidence="3">
    <location>
        <begin position="440"/>
        <end position="460"/>
    </location>
</feature>
<accession>A0AA38X168</accession>
<evidence type="ECO:0000313" key="6">
    <source>
        <dbReference type="Proteomes" id="UP001172673"/>
    </source>
</evidence>
<keyword evidence="6" id="KW-1185">Reference proteome</keyword>
<organism evidence="5 6">
    <name type="scientific">Cladophialophora chaetospira</name>
    <dbReference type="NCBI Taxonomy" id="386627"/>
    <lineage>
        <taxon>Eukaryota</taxon>
        <taxon>Fungi</taxon>
        <taxon>Dikarya</taxon>
        <taxon>Ascomycota</taxon>
        <taxon>Pezizomycotina</taxon>
        <taxon>Eurotiomycetes</taxon>
        <taxon>Chaetothyriomycetidae</taxon>
        <taxon>Chaetothyriales</taxon>
        <taxon>Herpotrichiellaceae</taxon>
        <taxon>Cladophialophora</taxon>
    </lineage>
</organism>
<evidence type="ECO:0000256" key="4">
    <source>
        <dbReference type="SAM" id="Phobius"/>
    </source>
</evidence>
<comment type="caution">
    <text evidence="5">The sequence shown here is derived from an EMBL/GenBank/DDBJ whole genome shotgun (WGS) entry which is preliminary data.</text>
</comment>
<evidence type="ECO:0000256" key="2">
    <source>
        <dbReference type="ARBA" id="ARBA00022737"/>
    </source>
</evidence>
<feature type="compositionally biased region" description="Polar residues" evidence="3">
    <location>
        <begin position="528"/>
        <end position="539"/>
    </location>
</feature>
<dbReference type="PANTHER" id="PTHR46093:SF18">
    <property type="entry name" value="FIBRONECTIN TYPE-III DOMAIN-CONTAINING PROTEIN"/>
    <property type="match status" value="1"/>
</dbReference>
<keyword evidence="1" id="KW-0880">Kelch repeat</keyword>
<keyword evidence="4" id="KW-1133">Transmembrane helix</keyword>
<dbReference type="SUPFAM" id="SSF50965">
    <property type="entry name" value="Galactose oxidase, central domain"/>
    <property type="match status" value="1"/>
</dbReference>
<evidence type="ECO:0000313" key="5">
    <source>
        <dbReference type="EMBL" id="KAJ9604855.1"/>
    </source>
</evidence>
<feature type="transmembrane region" description="Helical" evidence="4">
    <location>
        <begin position="465"/>
        <end position="487"/>
    </location>
</feature>
<dbReference type="InterPro" id="IPR015915">
    <property type="entry name" value="Kelch-typ_b-propeller"/>
</dbReference>
<reference evidence="5" key="1">
    <citation type="submission" date="2022-10" db="EMBL/GenBank/DDBJ databases">
        <title>Culturing micro-colonial fungi from biological soil crusts in the Mojave desert and describing Neophaeococcomyces mojavensis, and introducing the new genera and species Taxawa tesnikishii.</title>
        <authorList>
            <person name="Kurbessoian T."/>
            <person name="Stajich J.E."/>
        </authorList>
    </citation>
    <scope>NUCLEOTIDE SEQUENCE</scope>
    <source>
        <strain evidence="5">TK_41</strain>
    </source>
</reference>